<name>A0AAP0WXG2_LIQFO</name>
<dbReference type="InterPro" id="IPR017451">
    <property type="entry name" value="F-box-assoc_interact_dom"/>
</dbReference>
<evidence type="ECO:0000313" key="2">
    <source>
        <dbReference type="EMBL" id="KAK9283824.1"/>
    </source>
</evidence>
<keyword evidence="3" id="KW-1185">Reference proteome</keyword>
<dbReference type="Proteomes" id="UP001415857">
    <property type="component" value="Unassembled WGS sequence"/>
</dbReference>
<feature type="domain" description="F-box" evidence="1">
    <location>
        <begin position="4"/>
        <end position="50"/>
    </location>
</feature>
<dbReference type="CDD" id="cd22157">
    <property type="entry name" value="F-box_AtFBW1-like"/>
    <property type="match status" value="1"/>
</dbReference>
<sequence length="428" mass="49102">MKFSTKPMDLPADLIADIVSRLPAKSVVRFRCVSKLWRTVIADPSLIRAHLNREIIRKNPNRLLLMYSEDPPSVTYEYGYSVRFALTSPEELINLDPAFRYSESVNLESPFPLFKLMNFSHPLTRTWFNDLKLVGSCNGVVCLSVLFFFGQLSMHPLSNPHTNIYLWNPSIMECRTLPFASHDYKKFRLVYIAFGFDALNEDYKVVKIVYIYDVEAYEVEVYSLKRDSWKKIGNGSASLQCQYMYYSNQVVVNGSPHWIVNSGGEKKWPPFIVSFDMADEVFCEMSLPDSSMFFGHTCVGLVEGWLSVVSYLASWKCEVWVMKEYGVVQSWTRQYVIAEKSVIYSLDRPLGLLDSGELLLGKWNGGLMLYDPKSTRVEKFGTSMGPFLCQVATYMESLVSVMPVKQPSWMDGKHHVKQGTKRMKITAF</sequence>
<dbReference type="PANTHER" id="PTHR31672:SF13">
    <property type="entry name" value="F-BOX PROTEIN CPR30-LIKE"/>
    <property type="match status" value="1"/>
</dbReference>
<dbReference type="Gene3D" id="1.20.1280.50">
    <property type="match status" value="1"/>
</dbReference>
<dbReference type="AlphaFoldDB" id="A0AAP0WXG2"/>
<dbReference type="InterPro" id="IPR006527">
    <property type="entry name" value="F-box-assoc_dom_typ1"/>
</dbReference>
<organism evidence="2 3">
    <name type="scientific">Liquidambar formosana</name>
    <name type="common">Formosan gum</name>
    <dbReference type="NCBI Taxonomy" id="63359"/>
    <lineage>
        <taxon>Eukaryota</taxon>
        <taxon>Viridiplantae</taxon>
        <taxon>Streptophyta</taxon>
        <taxon>Embryophyta</taxon>
        <taxon>Tracheophyta</taxon>
        <taxon>Spermatophyta</taxon>
        <taxon>Magnoliopsida</taxon>
        <taxon>eudicotyledons</taxon>
        <taxon>Gunneridae</taxon>
        <taxon>Pentapetalae</taxon>
        <taxon>Saxifragales</taxon>
        <taxon>Altingiaceae</taxon>
        <taxon>Liquidambar</taxon>
    </lineage>
</organism>
<comment type="caution">
    <text evidence="2">The sequence shown here is derived from an EMBL/GenBank/DDBJ whole genome shotgun (WGS) entry which is preliminary data.</text>
</comment>
<evidence type="ECO:0000313" key="3">
    <source>
        <dbReference type="Proteomes" id="UP001415857"/>
    </source>
</evidence>
<dbReference type="InterPro" id="IPR001810">
    <property type="entry name" value="F-box_dom"/>
</dbReference>
<evidence type="ECO:0000259" key="1">
    <source>
        <dbReference type="PROSITE" id="PS50181"/>
    </source>
</evidence>
<dbReference type="SMART" id="SM00256">
    <property type="entry name" value="FBOX"/>
    <property type="match status" value="1"/>
</dbReference>
<dbReference type="InterPro" id="IPR050796">
    <property type="entry name" value="SCF_F-box_component"/>
</dbReference>
<dbReference type="SUPFAM" id="SSF81383">
    <property type="entry name" value="F-box domain"/>
    <property type="match status" value="1"/>
</dbReference>
<dbReference type="EMBL" id="JBBPBK010000006">
    <property type="protein sequence ID" value="KAK9283824.1"/>
    <property type="molecule type" value="Genomic_DNA"/>
</dbReference>
<proteinExistence type="predicted"/>
<dbReference type="PROSITE" id="PS50181">
    <property type="entry name" value="FBOX"/>
    <property type="match status" value="1"/>
</dbReference>
<dbReference type="NCBIfam" id="TIGR01640">
    <property type="entry name" value="F_box_assoc_1"/>
    <property type="match status" value="1"/>
</dbReference>
<dbReference type="Pfam" id="PF07734">
    <property type="entry name" value="FBA_1"/>
    <property type="match status" value="1"/>
</dbReference>
<dbReference type="InterPro" id="IPR036047">
    <property type="entry name" value="F-box-like_dom_sf"/>
</dbReference>
<accession>A0AAP0WXG2</accession>
<protein>
    <recommendedName>
        <fullName evidence="1">F-box domain-containing protein</fullName>
    </recommendedName>
</protein>
<dbReference type="Pfam" id="PF00646">
    <property type="entry name" value="F-box"/>
    <property type="match status" value="1"/>
</dbReference>
<reference evidence="2 3" key="1">
    <citation type="journal article" date="2024" name="Plant J.">
        <title>Genome sequences and population genomics reveal climatic adaptation and genomic divergence between two closely related sweetgum species.</title>
        <authorList>
            <person name="Xu W.Q."/>
            <person name="Ren C.Q."/>
            <person name="Zhang X.Y."/>
            <person name="Comes H.P."/>
            <person name="Liu X.H."/>
            <person name="Li Y.G."/>
            <person name="Kettle C.J."/>
            <person name="Jalonen R."/>
            <person name="Gaisberger H."/>
            <person name="Ma Y.Z."/>
            <person name="Qiu Y.X."/>
        </authorList>
    </citation>
    <scope>NUCLEOTIDE SEQUENCE [LARGE SCALE GENOMIC DNA]</scope>
    <source>
        <strain evidence="2">Hangzhou</strain>
    </source>
</reference>
<dbReference type="PANTHER" id="PTHR31672">
    <property type="entry name" value="BNACNNG10540D PROTEIN"/>
    <property type="match status" value="1"/>
</dbReference>
<gene>
    <name evidence="2" type="ORF">L1049_012078</name>
</gene>